<reference evidence="2" key="2">
    <citation type="submission" date="2022-10" db="EMBL/GenBank/DDBJ databases">
        <authorList>
            <consortium name="ENA_rothamsted_submissions"/>
            <consortium name="culmorum"/>
            <person name="King R."/>
        </authorList>
    </citation>
    <scope>NUCLEOTIDE SEQUENCE</scope>
</reference>
<dbReference type="EMBL" id="OU893347">
    <property type="protein sequence ID" value="CAG9786517.1"/>
    <property type="molecule type" value="Genomic_DNA"/>
</dbReference>
<evidence type="ECO:0000256" key="1">
    <source>
        <dbReference type="SAM" id="Phobius"/>
    </source>
</evidence>
<feature type="transmembrane region" description="Helical" evidence="1">
    <location>
        <begin position="62"/>
        <end position="86"/>
    </location>
</feature>
<feature type="transmembrane region" description="Helical" evidence="1">
    <location>
        <begin position="21"/>
        <end position="42"/>
    </location>
</feature>
<evidence type="ECO:0000313" key="3">
    <source>
        <dbReference type="Proteomes" id="UP001153714"/>
    </source>
</evidence>
<reference evidence="2" key="1">
    <citation type="submission" date="2021-12" db="EMBL/GenBank/DDBJ databases">
        <authorList>
            <person name="King R."/>
        </authorList>
    </citation>
    <scope>NUCLEOTIDE SEQUENCE</scope>
</reference>
<dbReference type="OrthoDB" id="6617147at2759"/>
<accession>A0A9N9QZP1</accession>
<dbReference type="Proteomes" id="UP001153714">
    <property type="component" value="Chromosome 16"/>
</dbReference>
<keyword evidence="1" id="KW-0472">Membrane</keyword>
<keyword evidence="3" id="KW-1185">Reference proteome</keyword>
<proteinExistence type="predicted"/>
<keyword evidence="1" id="KW-0812">Transmembrane</keyword>
<keyword evidence="1" id="KW-1133">Transmembrane helix</keyword>
<protein>
    <submittedName>
        <fullName evidence="2">Uncharacterized protein</fullName>
    </submittedName>
</protein>
<feature type="transmembrane region" description="Helical" evidence="1">
    <location>
        <begin position="130"/>
        <end position="151"/>
    </location>
</feature>
<name>A0A9N9QZP1_9NEOP</name>
<gene>
    <name evidence="2" type="ORF">DIATSA_LOCUS4459</name>
</gene>
<sequence>MGSIFPQTTLYKQTNKIRNFIALKITWLILVCIIHIQPYSFAGNNIILQFVEMYCVWGNLPLMTAVSYILFTNLVHTLKIATILYYGEMIRSVIHEGDEEMRGAADSEEGKVIVQRSMHFLLKLFKGIRYILIIIIISPINAPTAGAQAFLMGGL</sequence>
<organism evidence="2 3">
    <name type="scientific">Diatraea saccharalis</name>
    <name type="common">sugarcane borer</name>
    <dbReference type="NCBI Taxonomy" id="40085"/>
    <lineage>
        <taxon>Eukaryota</taxon>
        <taxon>Metazoa</taxon>
        <taxon>Ecdysozoa</taxon>
        <taxon>Arthropoda</taxon>
        <taxon>Hexapoda</taxon>
        <taxon>Insecta</taxon>
        <taxon>Pterygota</taxon>
        <taxon>Neoptera</taxon>
        <taxon>Endopterygota</taxon>
        <taxon>Lepidoptera</taxon>
        <taxon>Glossata</taxon>
        <taxon>Ditrysia</taxon>
        <taxon>Pyraloidea</taxon>
        <taxon>Crambidae</taxon>
        <taxon>Crambinae</taxon>
        <taxon>Diatraea</taxon>
    </lineage>
</organism>
<evidence type="ECO:0000313" key="2">
    <source>
        <dbReference type="EMBL" id="CAG9786517.1"/>
    </source>
</evidence>
<dbReference type="AlphaFoldDB" id="A0A9N9QZP1"/>